<evidence type="ECO:0000313" key="1">
    <source>
        <dbReference type="EMBL" id="KHG27971.1"/>
    </source>
</evidence>
<reference evidence="2" key="1">
    <citation type="submission" date="2014-09" db="EMBL/GenBank/DDBJ databases">
        <authorList>
            <person name="Mudge J."/>
            <person name="Ramaraj T."/>
            <person name="Lindquist I.E."/>
            <person name="Bharti A.K."/>
            <person name="Sundararajan A."/>
            <person name="Cameron C.T."/>
            <person name="Woodward J.E."/>
            <person name="May G.D."/>
            <person name="Brubaker C."/>
            <person name="Broadhvest J."/>
            <person name="Wilkins T.A."/>
        </authorList>
    </citation>
    <scope>NUCLEOTIDE SEQUENCE</scope>
    <source>
        <strain evidence="2">cv. AKA8401</strain>
    </source>
</reference>
<keyword evidence="2" id="KW-1185">Reference proteome</keyword>
<dbReference type="AlphaFoldDB" id="A0A0B0PX30"/>
<proteinExistence type="predicted"/>
<name>A0A0B0PX30_GOSAR</name>
<protein>
    <submittedName>
        <fullName evidence="1">Uncharacterized protein</fullName>
    </submittedName>
</protein>
<sequence>MKSFKLIEILRPDFCVIG</sequence>
<organism evidence="1 2">
    <name type="scientific">Gossypium arboreum</name>
    <name type="common">Tree cotton</name>
    <name type="synonym">Gossypium nanking</name>
    <dbReference type="NCBI Taxonomy" id="29729"/>
    <lineage>
        <taxon>Eukaryota</taxon>
        <taxon>Viridiplantae</taxon>
        <taxon>Streptophyta</taxon>
        <taxon>Embryophyta</taxon>
        <taxon>Tracheophyta</taxon>
        <taxon>Spermatophyta</taxon>
        <taxon>Magnoliopsida</taxon>
        <taxon>eudicotyledons</taxon>
        <taxon>Gunneridae</taxon>
        <taxon>Pentapetalae</taxon>
        <taxon>rosids</taxon>
        <taxon>malvids</taxon>
        <taxon>Malvales</taxon>
        <taxon>Malvaceae</taxon>
        <taxon>Malvoideae</taxon>
        <taxon>Gossypium</taxon>
    </lineage>
</organism>
<evidence type="ECO:0000313" key="2">
    <source>
        <dbReference type="Proteomes" id="UP000032142"/>
    </source>
</evidence>
<dbReference type="EMBL" id="KN443138">
    <property type="protein sequence ID" value="KHG27971.1"/>
    <property type="molecule type" value="Genomic_DNA"/>
</dbReference>
<dbReference type="Proteomes" id="UP000032142">
    <property type="component" value="Unassembled WGS sequence"/>
</dbReference>
<accession>A0A0B0PX30</accession>
<gene>
    <name evidence="1" type="ORF">F383_34434</name>
</gene>